<dbReference type="PROSITE" id="PS51213">
    <property type="entry name" value="ELK"/>
    <property type="match status" value="1"/>
</dbReference>
<reference evidence="10" key="1">
    <citation type="submission" date="2024-02" db="EMBL/GenBank/DDBJ databases">
        <authorList>
            <consortium name="ELIXIR-Norway"/>
            <consortium name="Elixir Norway"/>
        </authorList>
    </citation>
    <scope>NUCLEOTIDE SEQUENCE</scope>
</reference>
<dbReference type="PROSITE" id="PS50071">
    <property type="entry name" value="HOMEOBOX_2"/>
    <property type="match status" value="1"/>
</dbReference>
<comment type="similarity">
    <text evidence="6">Belongs to the TALE/KNOX homeobox family.</text>
</comment>
<evidence type="ECO:0000256" key="1">
    <source>
        <dbReference type="ARBA" id="ARBA00004123"/>
    </source>
</evidence>
<evidence type="ECO:0000259" key="9">
    <source>
        <dbReference type="PROSITE" id="PS51213"/>
    </source>
</evidence>
<dbReference type="InterPro" id="IPR008422">
    <property type="entry name" value="KN_HD"/>
</dbReference>
<evidence type="ECO:0000256" key="7">
    <source>
        <dbReference type="SAM" id="Coils"/>
    </source>
</evidence>
<evidence type="ECO:0008006" key="12">
    <source>
        <dbReference type="Google" id="ProtNLM"/>
    </source>
</evidence>
<feature type="domain" description="Homeobox" evidence="8">
    <location>
        <begin position="261"/>
        <end position="324"/>
    </location>
</feature>
<organism evidence="10 11">
    <name type="scientific">Sphagnum jensenii</name>
    <dbReference type="NCBI Taxonomy" id="128206"/>
    <lineage>
        <taxon>Eukaryota</taxon>
        <taxon>Viridiplantae</taxon>
        <taxon>Streptophyta</taxon>
        <taxon>Embryophyta</taxon>
        <taxon>Bryophyta</taxon>
        <taxon>Sphagnophytina</taxon>
        <taxon>Sphagnopsida</taxon>
        <taxon>Sphagnales</taxon>
        <taxon>Sphagnaceae</taxon>
        <taxon>Sphagnum</taxon>
    </lineage>
</organism>
<protein>
    <recommendedName>
        <fullName evidence="12">Homeobox protein knotted-1-like 3</fullName>
    </recommendedName>
</protein>
<dbReference type="SUPFAM" id="SSF46689">
    <property type="entry name" value="Homeodomain-like"/>
    <property type="match status" value="1"/>
</dbReference>
<dbReference type="SMART" id="SM00389">
    <property type="entry name" value="HOX"/>
    <property type="match status" value="1"/>
</dbReference>
<evidence type="ECO:0000256" key="3">
    <source>
        <dbReference type="ARBA" id="ARBA00023155"/>
    </source>
</evidence>
<keyword evidence="11" id="KW-1185">Reference proteome</keyword>
<feature type="domain" description="ELK" evidence="9">
    <location>
        <begin position="241"/>
        <end position="261"/>
    </location>
</feature>
<evidence type="ECO:0000313" key="10">
    <source>
        <dbReference type="EMBL" id="CAK9270158.1"/>
    </source>
</evidence>
<dbReference type="InterPro" id="IPR005540">
    <property type="entry name" value="KNOX1"/>
</dbReference>
<dbReference type="InterPro" id="IPR050224">
    <property type="entry name" value="TALE_homeobox"/>
</dbReference>
<dbReference type="InterPro" id="IPR005539">
    <property type="entry name" value="ELK_dom"/>
</dbReference>
<name>A0ABP0WTG8_9BRYO</name>
<dbReference type="PANTHER" id="PTHR11850">
    <property type="entry name" value="HOMEOBOX PROTEIN TRANSCRIPTION FACTORS"/>
    <property type="match status" value="1"/>
</dbReference>
<dbReference type="SMART" id="SM01255">
    <property type="entry name" value="KNOX1"/>
    <property type="match status" value="1"/>
</dbReference>
<dbReference type="Gene3D" id="1.10.10.60">
    <property type="entry name" value="Homeodomain-like"/>
    <property type="match status" value="1"/>
</dbReference>
<proteinExistence type="inferred from homology"/>
<dbReference type="SMART" id="SM01256">
    <property type="entry name" value="KNOX2"/>
    <property type="match status" value="1"/>
</dbReference>
<keyword evidence="7" id="KW-0175">Coiled coil</keyword>
<dbReference type="Pfam" id="PF05920">
    <property type="entry name" value="Homeobox_KN"/>
    <property type="match status" value="1"/>
</dbReference>
<evidence type="ECO:0000256" key="2">
    <source>
        <dbReference type="ARBA" id="ARBA00023125"/>
    </source>
</evidence>
<dbReference type="Pfam" id="PF03790">
    <property type="entry name" value="KNOX1"/>
    <property type="match status" value="1"/>
</dbReference>
<evidence type="ECO:0000313" key="11">
    <source>
        <dbReference type="Proteomes" id="UP001497444"/>
    </source>
</evidence>
<keyword evidence="4 5" id="KW-0539">Nucleus</keyword>
<dbReference type="Proteomes" id="UP001497444">
    <property type="component" value="Chromosome 3"/>
</dbReference>
<dbReference type="InterPro" id="IPR009057">
    <property type="entry name" value="Homeodomain-like_sf"/>
</dbReference>
<evidence type="ECO:0000256" key="6">
    <source>
        <dbReference type="PROSITE-ProRule" id="PRU00559"/>
    </source>
</evidence>
<gene>
    <name evidence="10" type="ORF">CSSPJE1EN1_LOCUS15636</name>
</gene>
<keyword evidence="2 5" id="KW-0238">DNA-binding</keyword>
<evidence type="ECO:0000256" key="4">
    <source>
        <dbReference type="ARBA" id="ARBA00023242"/>
    </source>
</evidence>
<dbReference type="InterPro" id="IPR001356">
    <property type="entry name" value="HD"/>
</dbReference>
<sequence length="350" mass="40287">MANWCTFNTSRDSRFALEIPPALCIPSVSMYPLEFALSESAEEAGVREEVTAARKKAEEWEILRYKAMIVTHPLYLRLLAVHADCLRIGTPIDQLPGIDMQMERYMDVTNKYAPVLMQLDTIGAEEQAELDDFMTQYIMLITAFKDHMQQHVYTDVAEAMMSCWELEQILCNYTGEACPLDSTGGATMSDSDSDNDIIDDEYGYELPLPAMDQLDQRAGNTYSAMVSSETDRALMERVRQELKQELKEGYRAKIEEVREEILRKRRAGKLPDGTTTVLKAWWNNHSKWPYPTEEEKEGLIQETGLELKQVNNWFINQRKRNWHSNPLAASSSADVSMQQRSKRKRLDYIL</sequence>
<dbReference type="InterPro" id="IPR005541">
    <property type="entry name" value="KNOX2"/>
</dbReference>
<comment type="subcellular location">
    <subcellularLocation>
        <location evidence="1 5">Nucleus</location>
    </subcellularLocation>
</comment>
<accession>A0ABP0WTG8</accession>
<evidence type="ECO:0000256" key="5">
    <source>
        <dbReference type="PROSITE-ProRule" id="PRU00108"/>
    </source>
</evidence>
<feature type="DNA-binding region" description="Homeobox; TALE-type" evidence="5">
    <location>
        <begin position="262"/>
        <end position="325"/>
    </location>
</feature>
<feature type="coiled-coil region" evidence="7">
    <location>
        <begin position="240"/>
        <end position="267"/>
    </location>
</feature>
<dbReference type="CDD" id="cd00086">
    <property type="entry name" value="homeodomain"/>
    <property type="match status" value="1"/>
</dbReference>
<evidence type="ECO:0000259" key="8">
    <source>
        <dbReference type="PROSITE" id="PS50071"/>
    </source>
</evidence>
<keyword evidence="3 5" id="KW-0371">Homeobox</keyword>
<dbReference type="Pfam" id="PF03791">
    <property type="entry name" value="KNOX2"/>
    <property type="match status" value="1"/>
</dbReference>
<dbReference type="EMBL" id="OZ020098">
    <property type="protein sequence ID" value="CAK9270158.1"/>
    <property type="molecule type" value="Genomic_DNA"/>
</dbReference>